<dbReference type="PRINTS" id="PR00380">
    <property type="entry name" value="KINESINHEAVY"/>
</dbReference>
<dbReference type="Gene3D" id="3.40.850.10">
    <property type="entry name" value="Kinesin motor domain"/>
    <property type="match status" value="1"/>
</dbReference>
<dbReference type="SUPFAM" id="SSF52540">
    <property type="entry name" value="P-loop containing nucleoside triphosphate hydrolases"/>
    <property type="match status" value="1"/>
</dbReference>
<comment type="similarity">
    <text evidence="3">Belongs to the TRAFAC class myosin-kinesin ATPase superfamily. Kinesin family. KIN-10 subfamily.</text>
</comment>
<evidence type="ECO:0000256" key="1">
    <source>
        <dbReference type="ARBA" id="ARBA00022701"/>
    </source>
</evidence>
<evidence type="ECO:0000313" key="6">
    <source>
        <dbReference type="EMBL" id="CAK9185044.1"/>
    </source>
</evidence>
<dbReference type="InterPro" id="IPR010994">
    <property type="entry name" value="RuvA_2-like"/>
</dbReference>
<evidence type="ECO:0000259" key="5">
    <source>
        <dbReference type="PROSITE" id="PS50067"/>
    </source>
</evidence>
<keyword evidence="7" id="KW-1185">Reference proteome</keyword>
<keyword evidence="2 4" id="KW-0505">Motor protein</keyword>
<keyword evidence="4" id="KW-0547">Nucleotide-binding</keyword>
<dbReference type="PROSITE" id="PS50067">
    <property type="entry name" value="KINESIN_MOTOR_2"/>
    <property type="match status" value="1"/>
</dbReference>
<dbReference type="Proteomes" id="UP001642360">
    <property type="component" value="Unassembled WGS sequence"/>
</dbReference>
<dbReference type="InterPro" id="IPR027417">
    <property type="entry name" value="P-loop_NTPase"/>
</dbReference>
<dbReference type="PANTHER" id="PTHR47969:SF9">
    <property type="entry name" value="KINESIN-LIKE PROTEIN"/>
    <property type="match status" value="1"/>
</dbReference>
<feature type="binding site" evidence="4">
    <location>
        <begin position="116"/>
        <end position="123"/>
    </location>
    <ligand>
        <name>ATP</name>
        <dbReference type="ChEBI" id="CHEBI:30616"/>
    </ligand>
</feature>
<evidence type="ECO:0000313" key="7">
    <source>
        <dbReference type="Proteomes" id="UP001642360"/>
    </source>
</evidence>
<name>A0ABC8UWF8_9AQUA</name>
<gene>
    <name evidence="6" type="ORF">ILEXP_LOCUS55404</name>
</gene>
<comment type="caution">
    <text evidence="6">The sequence shown here is derived from an EMBL/GenBank/DDBJ whole genome shotgun (WGS) entry which is preliminary data.</text>
</comment>
<dbReference type="GO" id="GO:0005524">
    <property type="term" value="F:ATP binding"/>
    <property type="evidence" value="ECO:0007669"/>
    <property type="project" value="UniProtKB-UniRule"/>
</dbReference>
<keyword evidence="1" id="KW-0493">Microtubule</keyword>
<dbReference type="AlphaFoldDB" id="A0ABC8UWF8"/>
<dbReference type="InterPro" id="IPR036961">
    <property type="entry name" value="Kinesin_motor_dom_sf"/>
</dbReference>
<dbReference type="InterPro" id="IPR027640">
    <property type="entry name" value="Kinesin-like_fam"/>
</dbReference>
<dbReference type="FunFam" id="1.10.150.280:FF:000003">
    <property type="entry name" value="Kinesin-like protein KIN-10C"/>
    <property type="match status" value="1"/>
</dbReference>
<dbReference type="SUPFAM" id="SSF47781">
    <property type="entry name" value="RuvA domain 2-like"/>
    <property type="match status" value="1"/>
</dbReference>
<organism evidence="6 7">
    <name type="scientific">Ilex paraguariensis</name>
    <name type="common">yerba mate</name>
    <dbReference type="NCBI Taxonomy" id="185542"/>
    <lineage>
        <taxon>Eukaryota</taxon>
        <taxon>Viridiplantae</taxon>
        <taxon>Streptophyta</taxon>
        <taxon>Embryophyta</taxon>
        <taxon>Tracheophyta</taxon>
        <taxon>Spermatophyta</taxon>
        <taxon>Magnoliopsida</taxon>
        <taxon>eudicotyledons</taxon>
        <taxon>Gunneridae</taxon>
        <taxon>Pentapetalae</taxon>
        <taxon>asterids</taxon>
        <taxon>campanulids</taxon>
        <taxon>Aquifoliales</taxon>
        <taxon>Aquifoliaceae</taxon>
        <taxon>Ilex</taxon>
    </lineage>
</organism>
<dbReference type="Pfam" id="PF00225">
    <property type="entry name" value="Kinesin"/>
    <property type="match status" value="1"/>
</dbReference>
<dbReference type="GO" id="GO:0003774">
    <property type="term" value="F:cytoskeletal motor activity"/>
    <property type="evidence" value="ECO:0007669"/>
    <property type="project" value="UniProtKB-UniRule"/>
</dbReference>
<dbReference type="Pfam" id="PF12836">
    <property type="entry name" value="HHH_3"/>
    <property type="match status" value="1"/>
</dbReference>
<dbReference type="PANTHER" id="PTHR47969">
    <property type="entry name" value="CHROMOSOME-ASSOCIATED KINESIN KIF4A-RELATED"/>
    <property type="match status" value="1"/>
</dbReference>
<accession>A0ABC8UWF8</accession>
<dbReference type="GO" id="GO:0005874">
    <property type="term" value="C:microtubule"/>
    <property type="evidence" value="ECO:0007669"/>
    <property type="project" value="UniProtKB-KW"/>
</dbReference>
<feature type="domain" description="Kinesin motor" evidence="5">
    <location>
        <begin position="22"/>
        <end position="344"/>
    </location>
</feature>
<evidence type="ECO:0000256" key="2">
    <source>
        <dbReference type="ARBA" id="ARBA00023175"/>
    </source>
</evidence>
<dbReference type="EMBL" id="CAUOFW020009168">
    <property type="protein sequence ID" value="CAK9185044.1"/>
    <property type="molecule type" value="Genomic_DNA"/>
</dbReference>
<dbReference type="InterPro" id="IPR001752">
    <property type="entry name" value="Kinesin_motor_dom"/>
</dbReference>
<protein>
    <recommendedName>
        <fullName evidence="5">Kinesin motor domain-containing protein</fullName>
    </recommendedName>
</protein>
<dbReference type="SMART" id="SM00129">
    <property type="entry name" value="KISc"/>
    <property type="match status" value="1"/>
</dbReference>
<dbReference type="Gene3D" id="1.10.150.280">
    <property type="entry name" value="AF1531-like domain"/>
    <property type="match status" value="1"/>
</dbReference>
<evidence type="ECO:0000256" key="3">
    <source>
        <dbReference type="ARBA" id="ARBA00061615"/>
    </source>
</evidence>
<reference evidence="6 7" key="1">
    <citation type="submission" date="2024-02" db="EMBL/GenBank/DDBJ databases">
        <authorList>
            <person name="Vignale AGUSTIN F."/>
            <person name="Sosa J E."/>
            <person name="Modenutti C."/>
        </authorList>
    </citation>
    <scope>NUCLEOTIDE SEQUENCE [LARGE SCALE GENOMIC DNA]</scope>
</reference>
<keyword evidence="4" id="KW-0067">ATP-binding</keyword>
<sequence length="679" mass="75187">MASSTADPDRMKPNLCSNPSRKVRIVAKIRGFTDQESQSVIGNPTPWICVHKPKEGALSEKVTISFGEQPTSRKDASEVDYCYEQNEDIGVIFSREIKPLVSEVFDGLNATIIAYGARGSGKTYTVKGSEEKPGLAVLAMAEIISMAKEFGKSVGVSLYEVFQDHVYDILDPKHPEVQVLDDAQGKVNLRGLSQVSVKSISEFQEMYFNGCNSYKPAQKIALELPQKSHKGLIIYVSSCNENFTKMSKMNFVDLAGYEDVRRSSSDGSYFVESSRINKSLYALLNVVYAINANESRVPYRESKLTRMLQDSLGKNHVLMLTCLNPSFCRDTLYAVSSASRSCQGINRVMTDSSKKVRGSTKQMVVSSLKNGKPSTVSTAVKKQSVSRAHFSEKKASCMVKGRKLFDEGNLSSSKQAKSHSDDASTMQSMFLTEIDSAIVPSLREEESAKSDMLLAPVPKDKELSGSDMLLARLPKDEDVSPQSMSNHLEATAAINSDAKALTIFEDCYDLEKENTSLLINEGRSPPLSARLREISNNLRSLYSSTPLCKKIQMEVDTPSRGQVVSYDIVEPKTPTMDHDARIYDKLEVAKFNSPWETLNNRSSGIKHSLVKEYLKFLNTASKEELKGLRGIGEKRATYILELRQESPEPFKNLDDLQGIGLSGKQIKGMMKKVAGELLS</sequence>
<evidence type="ECO:0000256" key="4">
    <source>
        <dbReference type="PROSITE-ProRule" id="PRU00283"/>
    </source>
</evidence>
<proteinExistence type="inferred from homology"/>